<protein>
    <submittedName>
        <fullName evidence="1">Uncharacterized protein</fullName>
    </submittedName>
</protein>
<dbReference type="OrthoDB" id="1155918at2"/>
<accession>A0A1M5MFR8</accession>
<dbReference type="AlphaFoldDB" id="A0A1M5MFR8"/>
<evidence type="ECO:0000313" key="2">
    <source>
        <dbReference type="Proteomes" id="UP000184532"/>
    </source>
</evidence>
<dbReference type="Proteomes" id="UP000184532">
    <property type="component" value="Unassembled WGS sequence"/>
</dbReference>
<dbReference type="STRING" id="570519.SAMN04488116_2432"/>
<keyword evidence="2" id="KW-1185">Reference proteome</keyword>
<name>A0A1M5MFR8_9FLAO</name>
<evidence type="ECO:0000313" key="1">
    <source>
        <dbReference type="EMBL" id="SHG76218.1"/>
    </source>
</evidence>
<organism evidence="1 2">
    <name type="scientific">Flagellimonas flava</name>
    <dbReference type="NCBI Taxonomy" id="570519"/>
    <lineage>
        <taxon>Bacteria</taxon>
        <taxon>Pseudomonadati</taxon>
        <taxon>Bacteroidota</taxon>
        <taxon>Flavobacteriia</taxon>
        <taxon>Flavobacteriales</taxon>
        <taxon>Flavobacteriaceae</taxon>
        <taxon>Flagellimonas</taxon>
    </lineage>
</organism>
<proteinExistence type="predicted"/>
<sequence length="361" mass="39562">MNNNLKTLTLATLVLLASCSKDESSSPNTDNDQAIEALEQTPLEIDVVSDNVVIAGGQKETGTPPTPNEAISLDVSKASKTALLGEGFEVPLSSDGVITGAYIQFKSNDGTVSDTYYDIDLAANSSNKATGKKGRFSSRTAKEDTEVELDVDFNTNIEPGTFCYVICVYDAEGNISAPEEVCVTVESWGGNSAISGSWNIKKYEDTYDGETTIEIIGEKNCDEYSTYCILDESYKSVTECETLDAAVLILNEDGSYVAESSGVDEFLDNAVFEETCDVTYKEYDYSYRGEGNWAYVADTKRLTIVEYKYTETYKEETDTEVLDAGEGELVFDGIIELDGNSMIINEDFGQGETYIVYFEKE</sequence>
<dbReference type="EMBL" id="FQWL01000003">
    <property type="protein sequence ID" value="SHG76218.1"/>
    <property type="molecule type" value="Genomic_DNA"/>
</dbReference>
<gene>
    <name evidence="1" type="ORF">SAMN04488116_2432</name>
</gene>
<dbReference type="RefSeq" id="WP_073179877.1">
    <property type="nucleotide sequence ID" value="NZ_FQWL01000003.1"/>
</dbReference>
<reference evidence="2" key="1">
    <citation type="submission" date="2016-11" db="EMBL/GenBank/DDBJ databases">
        <authorList>
            <person name="Varghese N."/>
            <person name="Submissions S."/>
        </authorList>
    </citation>
    <scope>NUCLEOTIDE SEQUENCE [LARGE SCALE GENOMIC DNA]</scope>
    <source>
        <strain evidence="2">DSM 22638</strain>
    </source>
</reference>
<dbReference type="PROSITE" id="PS51257">
    <property type="entry name" value="PROKAR_LIPOPROTEIN"/>
    <property type="match status" value="1"/>
</dbReference>